<evidence type="ECO:0000259" key="2">
    <source>
        <dbReference type="SMART" id="SM00555"/>
    </source>
</evidence>
<dbReference type="GO" id="GO:1902716">
    <property type="term" value="C:cell cortex of growing cell tip"/>
    <property type="evidence" value="ECO:0007669"/>
    <property type="project" value="TreeGrafter"/>
</dbReference>
<dbReference type="InParanoid" id="W4KIY2"/>
<dbReference type="GO" id="GO:0005826">
    <property type="term" value="C:actomyosin contractile ring"/>
    <property type="evidence" value="ECO:0007669"/>
    <property type="project" value="TreeGrafter"/>
</dbReference>
<feature type="domain" description="GIT Spa2 homology (SHD)" evidence="2">
    <location>
        <begin position="153"/>
        <end position="183"/>
    </location>
</feature>
<dbReference type="KEGG" id="hir:HETIRDRAFT_101184"/>
<dbReference type="SMART" id="SM00555">
    <property type="entry name" value="GIT"/>
    <property type="match status" value="2"/>
</dbReference>
<reference evidence="3 4" key="1">
    <citation type="journal article" date="2012" name="New Phytol.">
        <title>Insight into trade-off between wood decay and parasitism from the genome of a fungal forest pathogen.</title>
        <authorList>
            <person name="Olson A."/>
            <person name="Aerts A."/>
            <person name="Asiegbu F."/>
            <person name="Belbahri L."/>
            <person name="Bouzid O."/>
            <person name="Broberg A."/>
            <person name="Canback B."/>
            <person name="Coutinho P.M."/>
            <person name="Cullen D."/>
            <person name="Dalman K."/>
            <person name="Deflorio G."/>
            <person name="van Diepen L.T."/>
            <person name="Dunand C."/>
            <person name="Duplessis S."/>
            <person name="Durling M."/>
            <person name="Gonthier P."/>
            <person name="Grimwood J."/>
            <person name="Fossdal C.G."/>
            <person name="Hansson D."/>
            <person name="Henrissat B."/>
            <person name="Hietala A."/>
            <person name="Himmelstrand K."/>
            <person name="Hoffmeister D."/>
            <person name="Hogberg N."/>
            <person name="James T.Y."/>
            <person name="Karlsson M."/>
            <person name="Kohler A."/>
            <person name="Kues U."/>
            <person name="Lee Y.H."/>
            <person name="Lin Y.C."/>
            <person name="Lind M."/>
            <person name="Lindquist E."/>
            <person name="Lombard V."/>
            <person name="Lucas S."/>
            <person name="Lunden K."/>
            <person name="Morin E."/>
            <person name="Murat C."/>
            <person name="Park J."/>
            <person name="Raffaello T."/>
            <person name="Rouze P."/>
            <person name="Salamov A."/>
            <person name="Schmutz J."/>
            <person name="Solheim H."/>
            <person name="Stahlberg J."/>
            <person name="Velez H."/>
            <person name="de Vries R.P."/>
            <person name="Wiebenga A."/>
            <person name="Woodward S."/>
            <person name="Yakovlev I."/>
            <person name="Garbelotto M."/>
            <person name="Martin F."/>
            <person name="Grigoriev I.V."/>
            <person name="Stenlid J."/>
        </authorList>
    </citation>
    <scope>NUCLEOTIDE SEQUENCE [LARGE SCALE GENOMIC DNA]</scope>
    <source>
        <strain evidence="3 4">TC 32-1</strain>
    </source>
</reference>
<feature type="domain" description="GIT Spa2 homology (SHD)" evidence="2">
    <location>
        <begin position="206"/>
        <end position="236"/>
    </location>
</feature>
<gene>
    <name evidence="3" type="ORF">HETIRDRAFT_101184</name>
</gene>
<feature type="region of interest" description="Disordered" evidence="1">
    <location>
        <begin position="1"/>
        <end position="66"/>
    </location>
</feature>
<dbReference type="AlphaFoldDB" id="W4KIY2"/>
<dbReference type="Proteomes" id="UP000030671">
    <property type="component" value="Unassembled WGS sequence"/>
</dbReference>
<protein>
    <recommendedName>
        <fullName evidence="2">GIT Spa2 homology (SHD) domain-containing protein</fullName>
    </recommendedName>
</protein>
<dbReference type="InterPro" id="IPR039892">
    <property type="entry name" value="Spa2/Sph1"/>
</dbReference>
<dbReference type="RefSeq" id="XP_009541926.1">
    <property type="nucleotide sequence ID" value="XM_009543631.1"/>
</dbReference>
<dbReference type="GeneID" id="20665744"/>
<proteinExistence type="predicted"/>
<dbReference type="OrthoDB" id="5588096at2759"/>
<name>W4KIY2_HETIT</name>
<keyword evidence="4" id="KW-1185">Reference proteome</keyword>
<dbReference type="InterPro" id="IPR013724">
    <property type="entry name" value="GIT_SHD"/>
</dbReference>
<evidence type="ECO:0000256" key="1">
    <source>
        <dbReference type="SAM" id="MobiDB-lite"/>
    </source>
</evidence>
<organism evidence="3 4">
    <name type="scientific">Heterobasidion irregulare (strain TC 32-1)</name>
    <dbReference type="NCBI Taxonomy" id="747525"/>
    <lineage>
        <taxon>Eukaryota</taxon>
        <taxon>Fungi</taxon>
        <taxon>Dikarya</taxon>
        <taxon>Basidiomycota</taxon>
        <taxon>Agaricomycotina</taxon>
        <taxon>Agaricomycetes</taxon>
        <taxon>Russulales</taxon>
        <taxon>Bondarzewiaceae</taxon>
        <taxon>Heterobasidion</taxon>
        <taxon>Heterobasidion annosum species complex</taxon>
    </lineage>
</organism>
<dbReference type="EMBL" id="KI925455">
    <property type="protein sequence ID" value="ETW85031.1"/>
    <property type="molecule type" value="Genomic_DNA"/>
</dbReference>
<dbReference type="HOGENOM" id="CLU_1102901_0_0_1"/>
<dbReference type="PANTHER" id="PTHR21601:SF0">
    <property type="entry name" value="PROTEIN SPA2-RELATED"/>
    <property type="match status" value="1"/>
</dbReference>
<evidence type="ECO:0000313" key="4">
    <source>
        <dbReference type="Proteomes" id="UP000030671"/>
    </source>
</evidence>
<feature type="compositionally biased region" description="Basic and acidic residues" evidence="1">
    <location>
        <begin position="1"/>
        <end position="14"/>
    </location>
</feature>
<sequence length="252" mass="28927">MDRFLRVLSPDRSKATSTRDPPRPYARRLFQAQSDPFAAAVAPPLDEPAATRKSRQRAEAEARRVSSAIDEQLRKEHVEAAVRRARGRVPITARLHAVHANVFRPQAEPDSEMPASDADALDPVRRPRVHFEEITKFLELDLATEPANYRTRSRHKLSILISVKFEELSTDVYDELLRRRSNFEGNGPFVPHLPYQDDFHPKRLSHRQSLSSLGESAFAHLAGDICYELLRRFPEIEPQVHPQIYLFLGFFD</sequence>
<dbReference type="GO" id="GO:0005078">
    <property type="term" value="F:MAP-kinase scaffold activity"/>
    <property type="evidence" value="ECO:0007669"/>
    <property type="project" value="TreeGrafter"/>
</dbReference>
<dbReference type="Pfam" id="PF08518">
    <property type="entry name" value="GIT_SHD"/>
    <property type="match status" value="1"/>
</dbReference>
<dbReference type="PANTHER" id="PTHR21601">
    <property type="entry name" value="SPA2 PROTEIN"/>
    <property type="match status" value="1"/>
</dbReference>
<dbReference type="eggNOG" id="ENOG502QS1N">
    <property type="taxonomic scope" value="Eukaryota"/>
</dbReference>
<evidence type="ECO:0000313" key="3">
    <source>
        <dbReference type="EMBL" id="ETW85031.1"/>
    </source>
</evidence>
<accession>W4KIY2</accession>